<evidence type="ECO:0000259" key="4">
    <source>
        <dbReference type="Pfam" id="PF02782"/>
    </source>
</evidence>
<reference evidence="5 6" key="1">
    <citation type="journal article" date="2018" name="Environ. Microbiol.">
        <title>Ecological and genomic features of two widespread freshwater picocyanobacteria.</title>
        <authorList>
            <person name="Cabello-Yeves P.J."/>
            <person name="Picazo A."/>
            <person name="Camacho A."/>
            <person name="Callieri C."/>
            <person name="Rosselli R."/>
            <person name="Roda-Garcia J.J."/>
            <person name="Coutinho F.H."/>
            <person name="Rodriguez-Valera F."/>
        </authorList>
    </citation>
    <scope>NUCLEOTIDE SEQUENCE [LARGE SCALE GENOMIC DNA]</scope>
    <source>
        <strain evidence="5 6">Tous</strain>
    </source>
</reference>
<evidence type="ECO:0000313" key="5">
    <source>
        <dbReference type="EMBL" id="PSJ04228.1"/>
    </source>
</evidence>
<name>A0A2P7MSK0_9CYAN</name>
<keyword evidence="6" id="KW-1185">Reference proteome</keyword>
<evidence type="ECO:0000313" key="6">
    <source>
        <dbReference type="Proteomes" id="UP000243002"/>
    </source>
</evidence>
<gene>
    <name evidence="5" type="ORF">C7K55_11240</name>
</gene>
<dbReference type="GO" id="GO:0005997">
    <property type="term" value="P:xylulose metabolic process"/>
    <property type="evidence" value="ECO:0007669"/>
    <property type="project" value="TreeGrafter"/>
</dbReference>
<keyword evidence="3 5" id="KW-0418">Kinase</keyword>
<dbReference type="RefSeq" id="WP_106632825.1">
    <property type="nucleotide sequence ID" value="NZ_PXXO01000014.1"/>
</dbReference>
<dbReference type="Pfam" id="PF02782">
    <property type="entry name" value="FGGY_C"/>
    <property type="match status" value="1"/>
</dbReference>
<dbReference type="InterPro" id="IPR043129">
    <property type="entry name" value="ATPase_NBD"/>
</dbReference>
<dbReference type="GO" id="GO:0019150">
    <property type="term" value="F:D-ribulokinase activity"/>
    <property type="evidence" value="ECO:0007669"/>
    <property type="project" value="TreeGrafter"/>
</dbReference>
<accession>A0A2P7MSK0</accession>
<sequence length="421" mass="43909">MNTALALGVDLGSSGLRIALIGPDGEQLIEESSPYPSSLEEPLGWVEGLTSLCGLLPAATRKQVGALAVDGTSGTLLLCRPDGQPGPGCLGKALAYHFACREQAPIAAAMAGSGPAASANGSLARALHLLAQAQEIGTGGPWLLRHQADWLTGWLLGDWSWGEEGNNLRLGWNLQQQGWSGSIARQPWATALPAIRPSGAVLGRIAATTAQKLGLAPGCQVVAGSTDANAGVLAAQPGRGDGVTVLGTTLVLKQFSPRPIEGPGISCHRVAGSWLVGGASNAGAGILRRFFSDGQIEELSRQIDPRQPTGLQLRPLPARGERFPVDDPELEPLLGPRPISDVRYLQALLEGLTALEKQGWQRLQAAGAPDLERVITLGGGARNPQWRRLRQQSLGIPVLNRPGCTAALGMARLAATALQKP</sequence>
<dbReference type="AlphaFoldDB" id="A0A2P7MSK0"/>
<dbReference type="EMBL" id="PXXO01000014">
    <property type="protein sequence ID" value="PSJ04228.1"/>
    <property type="molecule type" value="Genomic_DNA"/>
</dbReference>
<evidence type="ECO:0000256" key="1">
    <source>
        <dbReference type="ARBA" id="ARBA00009156"/>
    </source>
</evidence>
<keyword evidence="2" id="KW-0808">Transferase</keyword>
<dbReference type="CDD" id="cd07783">
    <property type="entry name" value="ASKHA_NBD_FGGY_SePSK_AtXK1-like"/>
    <property type="match status" value="1"/>
</dbReference>
<dbReference type="Gene3D" id="3.30.420.40">
    <property type="match status" value="2"/>
</dbReference>
<evidence type="ECO:0000256" key="2">
    <source>
        <dbReference type="ARBA" id="ARBA00022679"/>
    </source>
</evidence>
<dbReference type="GO" id="GO:0005829">
    <property type="term" value="C:cytosol"/>
    <property type="evidence" value="ECO:0007669"/>
    <property type="project" value="TreeGrafter"/>
</dbReference>
<feature type="domain" description="Carbohydrate kinase FGGY C-terminal" evidence="4">
    <location>
        <begin position="244"/>
        <end position="417"/>
    </location>
</feature>
<dbReference type="OrthoDB" id="9805576at2"/>
<dbReference type="Proteomes" id="UP000243002">
    <property type="component" value="Unassembled WGS sequence"/>
</dbReference>
<organism evidence="5 6">
    <name type="scientific">Cyanobium usitatum str. Tous</name>
    <dbReference type="NCBI Taxonomy" id="2116684"/>
    <lineage>
        <taxon>Bacteria</taxon>
        <taxon>Bacillati</taxon>
        <taxon>Cyanobacteriota</taxon>
        <taxon>Cyanophyceae</taxon>
        <taxon>Synechococcales</taxon>
        <taxon>Prochlorococcaceae</taxon>
        <taxon>Cyanobium</taxon>
    </lineage>
</organism>
<protein>
    <submittedName>
        <fullName evidence="5">Sugar kinase</fullName>
    </submittedName>
</protein>
<dbReference type="InterPro" id="IPR018485">
    <property type="entry name" value="FGGY_C"/>
</dbReference>
<dbReference type="GO" id="GO:0004856">
    <property type="term" value="F:D-xylulokinase activity"/>
    <property type="evidence" value="ECO:0007669"/>
    <property type="project" value="TreeGrafter"/>
</dbReference>
<dbReference type="SUPFAM" id="SSF53067">
    <property type="entry name" value="Actin-like ATPase domain"/>
    <property type="match status" value="2"/>
</dbReference>
<comment type="caution">
    <text evidence="5">The sequence shown here is derived from an EMBL/GenBank/DDBJ whole genome shotgun (WGS) entry which is preliminary data.</text>
</comment>
<evidence type="ECO:0000256" key="3">
    <source>
        <dbReference type="ARBA" id="ARBA00022777"/>
    </source>
</evidence>
<proteinExistence type="inferred from homology"/>
<dbReference type="PANTHER" id="PTHR10196:SF80">
    <property type="entry name" value="D-RIBULOSE KINASE"/>
    <property type="match status" value="1"/>
</dbReference>
<dbReference type="PANTHER" id="PTHR10196">
    <property type="entry name" value="SUGAR KINASE"/>
    <property type="match status" value="1"/>
</dbReference>
<comment type="similarity">
    <text evidence="1">Belongs to the FGGY kinase family.</text>
</comment>